<protein>
    <submittedName>
        <fullName evidence="2">Uncharacterized protein</fullName>
    </submittedName>
</protein>
<reference evidence="2 4" key="2">
    <citation type="submission" date="2018-06" db="EMBL/GenBank/DDBJ databases">
        <authorList>
            <consortium name="Pathogen Informatics"/>
            <person name="Doyle S."/>
        </authorList>
    </citation>
    <scope>NUCLEOTIDE SEQUENCE [LARGE SCALE GENOMIC DNA]</scope>
    <source>
        <strain evidence="2 4">NCTC13560</strain>
    </source>
</reference>
<dbReference type="Proteomes" id="UP000185725">
    <property type="component" value="Unassembled WGS sequence"/>
</dbReference>
<evidence type="ECO:0000313" key="2">
    <source>
        <dbReference type="EMBL" id="SUX44010.1"/>
    </source>
</evidence>
<dbReference type="AlphaFoldDB" id="A0A381FBS4"/>
<proteinExistence type="predicted"/>
<gene>
    <name evidence="2" type="ORF">NCTC13560_02316</name>
    <name evidence="1" type="ORF">SAMN05421682_110136</name>
</gene>
<evidence type="ECO:0000313" key="3">
    <source>
        <dbReference type="Proteomes" id="UP000185725"/>
    </source>
</evidence>
<dbReference type="KEGG" id="cil:EG358_08500"/>
<dbReference type="EMBL" id="FTMF01000010">
    <property type="protein sequence ID" value="SIQ95341.1"/>
    <property type="molecule type" value="Genomic_DNA"/>
</dbReference>
<organism evidence="2 4">
    <name type="scientific">Chryseobacterium indoltheticum</name>
    <dbReference type="NCBI Taxonomy" id="254"/>
    <lineage>
        <taxon>Bacteria</taxon>
        <taxon>Pseudomonadati</taxon>
        <taxon>Bacteroidota</taxon>
        <taxon>Flavobacteriia</taxon>
        <taxon>Flavobacteriales</taxon>
        <taxon>Weeksellaceae</taxon>
        <taxon>Chryseobacterium group</taxon>
        <taxon>Chryseobacterium</taxon>
    </lineage>
</organism>
<sequence>MISSDTKTRLNEVIDLSWKLLFESIISGKLVINKESSLQLHLSKLIFDLGNLYCIFPDETFKIEMETNYGNKSIDIVCGIGKTKAAIELKCFMKASNRAKDLDCYDALLDIERLQHFEGFDLKKFICLTDNKYYPQTLQTGHGKTVTLNNGTIYAANLEIIPGWADKWKVKRDKPIIFKNDVTCNWISREQWHFLKVDIEG</sequence>
<evidence type="ECO:0000313" key="1">
    <source>
        <dbReference type="EMBL" id="SIQ95341.1"/>
    </source>
</evidence>
<dbReference type="GeneID" id="303673736"/>
<keyword evidence="3" id="KW-1185">Reference proteome</keyword>
<dbReference type="Proteomes" id="UP000255231">
    <property type="component" value="Unassembled WGS sequence"/>
</dbReference>
<dbReference type="EMBL" id="UFVS01000001">
    <property type="protein sequence ID" value="SUX44010.1"/>
    <property type="molecule type" value="Genomic_DNA"/>
</dbReference>
<evidence type="ECO:0000313" key="4">
    <source>
        <dbReference type="Proteomes" id="UP000255231"/>
    </source>
</evidence>
<reference evidence="1 3" key="1">
    <citation type="submission" date="2017-01" db="EMBL/GenBank/DDBJ databases">
        <authorList>
            <person name="Varghese N."/>
            <person name="Submissions S."/>
        </authorList>
    </citation>
    <scope>NUCLEOTIDE SEQUENCE [LARGE SCALE GENOMIC DNA]</scope>
    <source>
        <strain evidence="1 3">ATCC 27950</strain>
    </source>
</reference>
<dbReference type="OrthoDB" id="9182678at2"/>
<accession>A0A381FBS4</accession>
<name>A0A381FBS4_9FLAO</name>
<dbReference type="RefSeq" id="WP_076561648.1">
    <property type="nucleotide sequence ID" value="NZ_CP033929.1"/>
</dbReference>